<name>A0A1H4E7G5_9RHOB</name>
<accession>A0A1H4E7G5</accession>
<reference evidence="1 2" key="1">
    <citation type="submission" date="2016-10" db="EMBL/GenBank/DDBJ databases">
        <authorList>
            <person name="de Groot N.N."/>
        </authorList>
    </citation>
    <scope>NUCLEOTIDE SEQUENCE [LARGE SCALE GENOMIC DNA]</scope>
    <source>
        <strain evidence="1 2">DSM 15345</strain>
    </source>
</reference>
<dbReference type="EMBL" id="FNQM01000012">
    <property type="protein sequence ID" value="SEA80678.1"/>
    <property type="molecule type" value="Genomic_DNA"/>
</dbReference>
<organism evidence="1 2">
    <name type="scientific">Rubrimonas cliftonensis</name>
    <dbReference type="NCBI Taxonomy" id="89524"/>
    <lineage>
        <taxon>Bacteria</taxon>
        <taxon>Pseudomonadati</taxon>
        <taxon>Pseudomonadota</taxon>
        <taxon>Alphaproteobacteria</taxon>
        <taxon>Rhodobacterales</taxon>
        <taxon>Paracoccaceae</taxon>
        <taxon>Rubrimonas</taxon>
    </lineage>
</organism>
<dbReference type="Proteomes" id="UP000198703">
    <property type="component" value="Unassembled WGS sequence"/>
</dbReference>
<gene>
    <name evidence="1" type="ORF">SAMN05444370_11278</name>
</gene>
<sequence length="81" mass="9157">MTKPKPKPKPKPARYPSTNWSGYNPALCKRGSLLIWLDKAMAWHAPHEGRPPVFSNEAVHFCRSIKGEGRPENSPVDCYQP</sequence>
<proteinExistence type="predicted"/>
<evidence type="ECO:0000313" key="2">
    <source>
        <dbReference type="Proteomes" id="UP000198703"/>
    </source>
</evidence>
<protein>
    <submittedName>
        <fullName evidence="1">Transposase DDE domain-containing protein</fullName>
    </submittedName>
</protein>
<evidence type="ECO:0000313" key="1">
    <source>
        <dbReference type="EMBL" id="SEA80678.1"/>
    </source>
</evidence>
<dbReference type="AlphaFoldDB" id="A0A1H4E7G5"/>
<keyword evidence="2" id="KW-1185">Reference proteome</keyword>
<dbReference type="STRING" id="89524.SAMN05444370_11278"/>